<evidence type="ECO:0000313" key="1">
    <source>
        <dbReference type="EMBL" id="NWC14609.1"/>
    </source>
</evidence>
<dbReference type="InterPro" id="IPR010780">
    <property type="entry name" value="DUF1375"/>
</dbReference>
<accession>A0A7Y8CD80</accession>
<dbReference type="RefSeq" id="WP_017128309.1">
    <property type="nucleotide sequence ID" value="NZ_JACAOK010000035.1"/>
</dbReference>
<gene>
    <name evidence="1" type="ORF">HX845_13185</name>
</gene>
<dbReference type="PROSITE" id="PS51257">
    <property type="entry name" value="PROKAR_LIPOPROTEIN"/>
    <property type="match status" value="1"/>
</dbReference>
<dbReference type="AlphaFoldDB" id="A0A7Y8CD80"/>
<dbReference type="Proteomes" id="UP000517547">
    <property type="component" value="Unassembled WGS sequence"/>
</dbReference>
<dbReference type="EMBL" id="JACAQE010000004">
    <property type="protein sequence ID" value="NWC14609.1"/>
    <property type="molecule type" value="Genomic_DNA"/>
</dbReference>
<evidence type="ECO:0000313" key="2">
    <source>
        <dbReference type="Proteomes" id="UP000517547"/>
    </source>
</evidence>
<protein>
    <submittedName>
        <fullName evidence="1">YceK/YidQ family lipoprotein</fullName>
    </submittedName>
</protein>
<dbReference type="GeneID" id="57660820"/>
<keyword evidence="1" id="KW-0449">Lipoprotein</keyword>
<sequence length="112" mass="12175">MTSTRHALLAATLGLSLSGCGTINTVFRGDDVTRRNLKEWNTHCAAVPRVYSGVFYNLCVLHGPSQVVEQAPDAPALTPFQFVDLIPSGILDTLALPYTLYRQSRDGSIDLP</sequence>
<comment type="caution">
    <text evidence="1">The sequence shown here is derived from an EMBL/GenBank/DDBJ whole genome shotgun (WGS) entry which is preliminary data.</text>
</comment>
<organism evidence="1 2">
    <name type="scientific">Pseudomonas gingeri</name>
    <dbReference type="NCBI Taxonomy" id="117681"/>
    <lineage>
        <taxon>Bacteria</taxon>
        <taxon>Pseudomonadati</taxon>
        <taxon>Pseudomonadota</taxon>
        <taxon>Gammaproteobacteria</taxon>
        <taxon>Pseudomonadales</taxon>
        <taxon>Pseudomonadaceae</taxon>
        <taxon>Pseudomonas</taxon>
    </lineage>
</organism>
<name>A0A7Y8CD80_9PSED</name>
<proteinExistence type="predicted"/>
<reference evidence="1 2" key="1">
    <citation type="submission" date="2020-04" db="EMBL/GenBank/DDBJ databases">
        <title>Molecular characterization of pseudomonads from Agaricus bisporus reveal novel blotch 2 pathogens in Western Europe.</title>
        <authorList>
            <person name="Taparia T."/>
            <person name="Krijger M."/>
            <person name="Haynes E."/>
            <person name="Elpinstone J.G."/>
            <person name="Noble R."/>
            <person name="Van Der Wolf J."/>
        </authorList>
    </citation>
    <scope>NUCLEOTIDE SEQUENCE [LARGE SCALE GENOMIC DNA]</scope>
    <source>
        <strain evidence="1 2">IPO3738</strain>
    </source>
</reference>
<dbReference type="Pfam" id="PF07119">
    <property type="entry name" value="DUF1375"/>
    <property type="match status" value="1"/>
</dbReference>